<dbReference type="EMBL" id="UOEB01000209">
    <property type="protein sequence ID" value="VAV85252.1"/>
    <property type="molecule type" value="Genomic_DNA"/>
</dbReference>
<protein>
    <recommendedName>
        <fullName evidence="2">Periplasmic nitrate reductase component NapL</fullName>
    </recommendedName>
</protein>
<evidence type="ECO:0008006" key="2">
    <source>
        <dbReference type="Google" id="ProtNLM"/>
    </source>
</evidence>
<gene>
    <name evidence="1" type="ORF">MNBD_BACTEROID02-532</name>
</gene>
<reference evidence="1" key="1">
    <citation type="submission" date="2018-06" db="EMBL/GenBank/DDBJ databases">
        <authorList>
            <person name="Zhirakovskaya E."/>
        </authorList>
    </citation>
    <scope>NUCLEOTIDE SEQUENCE</scope>
</reference>
<dbReference type="AlphaFoldDB" id="A0A3B0QY93"/>
<proteinExistence type="predicted"/>
<evidence type="ECO:0000313" key="1">
    <source>
        <dbReference type="EMBL" id="VAV85252.1"/>
    </source>
</evidence>
<organism evidence="1">
    <name type="scientific">hydrothermal vent metagenome</name>
    <dbReference type="NCBI Taxonomy" id="652676"/>
    <lineage>
        <taxon>unclassified sequences</taxon>
        <taxon>metagenomes</taxon>
        <taxon>ecological metagenomes</taxon>
    </lineage>
</organism>
<name>A0A3B0QY93_9ZZZZ</name>
<accession>A0A3B0QY93</accession>
<sequence>MKFIKFFILLLSSSVIAQVTVTAKFIKKEALKVDKVVDVDNFGTTYYINNSTFYLQVKNKTINYSNVQLGKITSANTFNPLKINLFYKDFNSVIVLDNRLAEIVKVDFNFLQPFRNLTHISTANNNAIWLFDQNTQQLELFDYLSRKTISKTLPIDDTIIDITSNYNFCWLMSSTFIYAYNYFGSLIYKIPNNGYTSIKVSHENLFLLKENQLFYKAKNTNKVEAIKLPQLLINQFLVTNETLYIYDHEFLYQYQLITN</sequence>